<dbReference type="SUPFAM" id="SSF63829">
    <property type="entry name" value="Calcium-dependent phosphotriesterase"/>
    <property type="match status" value="3"/>
</dbReference>
<dbReference type="EMBL" id="WWCU01000023">
    <property type="protein sequence ID" value="MYN09395.1"/>
    <property type="molecule type" value="Genomic_DNA"/>
</dbReference>
<dbReference type="Gene3D" id="3.30.70.270">
    <property type="match status" value="1"/>
</dbReference>
<sequence length="1090" mass="117352">MARPARLLLASLLLAAGLANPAHAAPAPVRQLRFENLSALHFTMPASSVLALAQDGQGLIWMGTQSGLFRHDGQRSTIYRNDAANPLSLPGNYVSAIFRDSRQRMWFGTNNGLARFDAERGAFVSHRPAAGPSLFVRSIISDGKDGLWLGTAAGLHHFDTASGRFTAYAHDPQRPGTPASDRVEALARDPEGGLWLSVWPHGIDYLPPGGSAFQHFQPDDSAAPNAKLNTVSALLLDGQRQLWIGTAGGVLRWNIGSPWAQRERLPAPPEVGDFSVYTIYQDRSDAVWIGTQPAGLLRWDAAQQQFSSYQHRLGDPNSLPSNRIPSVLVDHSNTLWAGTWDNGVARVDLGSQGLGRFLPAAGTQDSAPRGNVVGSLSHADEGRLWLGGPSGVRLYDPASGSVLRSYRHDPAQPGSLPNDFVMALLQPPGGPLWAGTSTGLSRLDPAGGTFREYRFGAQDRNFVRGIARASGGALWLGTDGGVLRFDPASGKAEALPAGRALSAIHNAGALLEDSKGRLWIGSPYGRGLDLRGADGALRSYRSDGKPGSLSNDFVNCVYEDRQGRVWIGTRSGLNLVSQQADGSLRFSASRRDGLSGMEITAIESDAEGQLWLTVTGALLRFDPASGAVASHYASDGISSGNFINGASLAGGDGTLYFGAFQGLTIVHPDAMRGNTIAPQLTVTGLSVMNRSLALLPRPEAVGLEGTLSAPSRLRLPWDMATFSLEFTATHFADPERNRYAYRLDGLDRDWIAADAAHRVATYTSLRPGSYTLRVKAVTKNGVWSDQELVLPVTVTPPFWATWWFRALAALAAVLGLRWLYRWRVRSLRQHQLLLEGQVAQRTSELAGKNEALSKAYAALQNLSVTDPLTGLRNRRYIEQKLPPEVQLILRRHEASAAPAPRSAALIFFLVDLDHFKQVNDRYGHPAGDHVLMAMRERLARVFRDSDFLVRWGGEEFLVVARDIDPAGAGALAARLCEAVAGQPFVLEDGSCIRQTCSVGYASFPFLPSRPRLLSWQQTIKLADLGLYAAKRSGRAAWVGLGCGPAAPAPEQVQQMLQQPGGALAAGHLAATASIADDALAMAWSTLDHTA</sequence>
<dbReference type="PANTHER" id="PTHR45138:SF9">
    <property type="entry name" value="DIGUANYLATE CYCLASE DGCM-RELATED"/>
    <property type="match status" value="1"/>
</dbReference>
<dbReference type="SUPFAM" id="SSF55073">
    <property type="entry name" value="Nucleotide cyclase"/>
    <property type="match status" value="1"/>
</dbReference>
<gene>
    <name evidence="5" type="ORF">GTP77_18900</name>
</gene>
<dbReference type="InterPro" id="IPR015943">
    <property type="entry name" value="WD40/YVTN_repeat-like_dom_sf"/>
</dbReference>
<dbReference type="PROSITE" id="PS50887">
    <property type="entry name" value="GGDEF"/>
    <property type="match status" value="1"/>
</dbReference>
<dbReference type="GO" id="GO:0052621">
    <property type="term" value="F:diguanylate cyclase activity"/>
    <property type="evidence" value="ECO:0007669"/>
    <property type="project" value="UniProtKB-EC"/>
</dbReference>
<dbReference type="EC" id="2.7.7.65" evidence="1"/>
<dbReference type="CDD" id="cd01949">
    <property type="entry name" value="GGDEF"/>
    <property type="match status" value="1"/>
</dbReference>
<organism evidence="5 6">
    <name type="scientific">Pseudoduganella aquatica</name>
    <dbReference type="NCBI Taxonomy" id="2660641"/>
    <lineage>
        <taxon>Bacteria</taxon>
        <taxon>Pseudomonadati</taxon>
        <taxon>Pseudomonadota</taxon>
        <taxon>Betaproteobacteria</taxon>
        <taxon>Burkholderiales</taxon>
        <taxon>Oxalobacteraceae</taxon>
        <taxon>Telluria group</taxon>
        <taxon>Pseudoduganella</taxon>
    </lineage>
</organism>
<accession>A0A7X4HFT8</accession>
<proteinExistence type="predicted"/>
<dbReference type="InterPro" id="IPR000160">
    <property type="entry name" value="GGDEF_dom"/>
</dbReference>
<evidence type="ECO:0000313" key="5">
    <source>
        <dbReference type="EMBL" id="MYN09395.1"/>
    </source>
</evidence>
<dbReference type="InterPro" id="IPR011110">
    <property type="entry name" value="Reg_prop"/>
</dbReference>
<dbReference type="InterPro" id="IPR011123">
    <property type="entry name" value="Y_Y_Y"/>
</dbReference>
<evidence type="ECO:0000259" key="4">
    <source>
        <dbReference type="PROSITE" id="PS50887"/>
    </source>
</evidence>
<dbReference type="RefSeq" id="WP_161073702.1">
    <property type="nucleotide sequence ID" value="NZ_WWCU01000023.1"/>
</dbReference>
<comment type="catalytic activity">
    <reaction evidence="2">
        <text>2 GTP = 3',3'-c-di-GMP + 2 diphosphate</text>
        <dbReference type="Rhea" id="RHEA:24898"/>
        <dbReference type="ChEBI" id="CHEBI:33019"/>
        <dbReference type="ChEBI" id="CHEBI:37565"/>
        <dbReference type="ChEBI" id="CHEBI:58805"/>
        <dbReference type="EC" id="2.7.7.65"/>
    </reaction>
</comment>
<keyword evidence="3" id="KW-0732">Signal</keyword>
<comment type="caution">
    <text evidence="5">The sequence shown here is derived from an EMBL/GenBank/DDBJ whole genome shotgun (WGS) entry which is preliminary data.</text>
</comment>
<keyword evidence="6" id="KW-1185">Reference proteome</keyword>
<dbReference type="Pfam" id="PF07495">
    <property type="entry name" value="Y_Y_Y"/>
    <property type="match status" value="1"/>
</dbReference>
<reference evidence="5 6" key="1">
    <citation type="submission" date="2019-12" db="EMBL/GenBank/DDBJ databases">
        <title>Novel species isolated from a subtropical stream in China.</title>
        <authorList>
            <person name="Lu H."/>
        </authorList>
    </citation>
    <scope>NUCLEOTIDE SEQUENCE [LARGE SCALE GENOMIC DNA]</scope>
    <source>
        <strain evidence="5 6">FT127W</strain>
    </source>
</reference>
<dbReference type="InterPro" id="IPR050469">
    <property type="entry name" value="Diguanylate_Cyclase"/>
</dbReference>
<dbReference type="InterPro" id="IPR013783">
    <property type="entry name" value="Ig-like_fold"/>
</dbReference>
<protein>
    <recommendedName>
        <fullName evidence="1">diguanylate cyclase</fullName>
        <ecNumber evidence="1">2.7.7.65</ecNumber>
    </recommendedName>
</protein>
<dbReference type="InterPro" id="IPR043128">
    <property type="entry name" value="Rev_trsase/Diguanyl_cyclase"/>
</dbReference>
<feature type="signal peptide" evidence="3">
    <location>
        <begin position="1"/>
        <end position="24"/>
    </location>
</feature>
<dbReference type="Proteomes" id="UP000450676">
    <property type="component" value="Unassembled WGS sequence"/>
</dbReference>
<dbReference type="Pfam" id="PF07494">
    <property type="entry name" value="Reg_prop"/>
    <property type="match status" value="3"/>
</dbReference>
<evidence type="ECO:0000256" key="3">
    <source>
        <dbReference type="SAM" id="SignalP"/>
    </source>
</evidence>
<dbReference type="NCBIfam" id="TIGR00254">
    <property type="entry name" value="GGDEF"/>
    <property type="match status" value="1"/>
</dbReference>
<evidence type="ECO:0000256" key="1">
    <source>
        <dbReference type="ARBA" id="ARBA00012528"/>
    </source>
</evidence>
<feature type="chain" id="PRO_5031273016" description="diguanylate cyclase" evidence="3">
    <location>
        <begin position="25"/>
        <end position="1090"/>
    </location>
</feature>
<dbReference type="AlphaFoldDB" id="A0A7X4HFT8"/>
<dbReference type="SMART" id="SM00267">
    <property type="entry name" value="GGDEF"/>
    <property type="match status" value="1"/>
</dbReference>
<dbReference type="Gene3D" id="2.130.10.10">
    <property type="entry name" value="YVTN repeat-like/Quinoprotein amine dehydrogenase"/>
    <property type="match status" value="2"/>
</dbReference>
<dbReference type="InterPro" id="IPR029787">
    <property type="entry name" value="Nucleotide_cyclase"/>
</dbReference>
<evidence type="ECO:0000313" key="6">
    <source>
        <dbReference type="Proteomes" id="UP000450676"/>
    </source>
</evidence>
<feature type="domain" description="GGDEF" evidence="4">
    <location>
        <begin position="903"/>
        <end position="1042"/>
    </location>
</feature>
<name>A0A7X4HFT8_9BURK</name>
<evidence type="ECO:0000256" key="2">
    <source>
        <dbReference type="ARBA" id="ARBA00034247"/>
    </source>
</evidence>
<dbReference type="PANTHER" id="PTHR45138">
    <property type="entry name" value="REGULATORY COMPONENTS OF SENSORY TRANSDUCTION SYSTEM"/>
    <property type="match status" value="1"/>
</dbReference>
<dbReference type="Pfam" id="PF00990">
    <property type="entry name" value="GGDEF"/>
    <property type="match status" value="1"/>
</dbReference>
<dbReference type="Gene3D" id="2.60.40.10">
    <property type="entry name" value="Immunoglobulins"/>
    <property type="match status" value="1"/>
</dbReference>